<dbReference type="PANTHER" id="PTHR33254:SF4">
    <property type="entry name" value="4-HYDROXY-4-METHYL-2-OXOGLUTARATE ALDOLASE 3-RELATED"/>
    <property type="match status" value="1"/>
</dbReference>
<feature type="binding site" evidence="5">
    <location>
        <position position="132"/>
    </location>
    <ligand>
        <name>Mg(2+)</name>
        <dbReference type="ChEBI" id="CHEBI:18420"/>
    </ligand>
</feature>
<dbReference type="EMBL" id="FNRQ01000006">
    <property type="protein sequence ID" value="SEB12277.1"/>
    <property type="molecule type" value="Genomic_DNA"/>
</dbReference>
<reference evidence="7" key="1">
    <citation type="submission" date="2016-10" db="EMBL/GenBank/DDBJ databases">
        <authorList>
            <person name="Varghese N."/>
            <person name="Submissions S."/>
        </authorList>
    </citation>
    <scope>NUCLEOTIDE SEQUENCE [LARGE SCALE GENOMIC DNA]</scope>
    <source>
        <strain evidence="7">LMG 24000</strain>
    </source>
</reference>
<accession>A0A1H4GRY3</accession>
<comment type="cofactor">
    <cofactor evidence="5">
        <name>Mg(2+)</name>
        <dbReference type="ChEBI" id="CHEBI:18420"/>
    </cofactor>
</comment>
<evidence type="ECO:0000256" key="3">
    <source>
        <dbReference type="ARBA" id="ARBA00029596"/>
    </source>
</evidence>
<dbReference type="RefSeq" id="WP_090535571.1">
    <property type="nucleotide sequence ID" value="NZ_FNRQ01000006.1"/>
</dbReference>
<keyword evidence="7" id="KW-1185">Reference proteome</keyword>
<dbReference type="STRING" id="83784.SAMN05192564_106282"/>
<dbReference type="OrthoDB" id="943692at2"/>
<evidence type="ECO:0000256" key="2">
    <source>
        <dbReference type="ARBA" id="ARBA00016549"/>
    </source>
</evidence>
<dbReference type="Gene3D" id="3.50.30.40">
    <property type="entry name" value="Ribonuclease E inhibitor RraA/RraA-like"/>
    <property type="match status" value="1"/>
</dbReference>
<dbReference type="InterPro" id="IPR005493">
    <property type="entry name" value="RraA/RraA-like"/>
</dbReference>
<evidence type="ECO:0000313" key="6">
    <source>
        <dbReference type="EMBL" id="SEB12277.1"/>
    </source>
</evidence>
<dbReference type="CDD" id="cd16841">
    <property type="entry name" value="RraA_family"/>
    <property type="match status" value="1"/>
</dbReference>
<dbReference type="InterPro" id="IPR036704">
    <property type="entry name" value="RraA/RraA-like_sf"/>
</dbReference>
<sequence>MNAQQSAPALGVRTSSDTALSALVARLAKLDTCVVSDALDRLGLRGVAFGLRRLAGTRRFAGRAITVTLGPAEGSTSPRHLCTAAVDMGGVGDVIVIEHHAHQEAAGWGGILSYAANRNGIEGVIVDGMCRDIDEAAELDFQVIGTGAVPATARARVMEIACQDPIVVRGIRVYPGDFVLADRSGVVFLKADHAAEILELAESLAARERQMIERLKNGEPVSMVMGQQYENMLSDNASRNKG</sequence>
<dbReference type="Pfam" id="PF03737">
    <property type="entry name" value="RraA-like"/>
    <property type="match status" value="1"/>
</dbReference>
<feature type="binding site" evidence="5">
    <location>
        <position position="131"/>
    </location>
    <ligand>
        <name>substrate</name>
    </ligand>
</feature>
<evidence type="ECO:0000313" key="7">
    <source>
        <dbReference type="Proteomes" id="UP000198638"/>
    </source>
</evidence>
<comment type="cofactor">
    <cofactor evidence="1">
        <name>a divalent metal cation</name>
        <dbReference type="ChEBI" id="CHEBI:60240"/>
    </cofactor>
</comment>
<dbReference type="SUPFAM" id="SSF89562">
    <property type="entry name" value="RraA-like"/>
    <property type="match status" value="1"/>
</dbReference>
<evidence type="ECO:0000256" key="1">
    <source>
        <dbReference type="ARBA" id="ARBA00001968"/>
    </source>
</evidence>
<feature type="binding site" evidence="5">
    <location>
        <begin position="109"/>
        <end position="112"/>
    </location>
    <ligand>
        <name>substrate</name>
    </ligand>
</feature>
<proteinExistence type="predicted"/>
<gene>
    <name evidence="6" type="ORF">SAMN05192564_106282</name>
</gene>
<keyword evidence="5" id="KW-0479">Metal-binding</keyword>
<organism evidence="6 7">
    <name type="scientific">Paraburkholderia sartisoli</name>
    <dbReference type="NCBI Taxonomy" id="83784"/>
    <lineage>
        <taxon>Bacteria</taxon>
        <taxon>Pseudomonadati</taxon>
        <taxon>Pseudomonadota</taxon>
        <taxon>Betaproteobacteria</taxon>
        <taxon>Burkholderiales</taxon>
        <taxon>Burkholderiaceae</taxon>
        <taxon>Paraburkholderia</taxon>
    </lineage>
</organism>
<dbReference type="Proteomes" id="UP000198638">
    <property type="component" value="Unassembled WGS sequence"/>
</dbReference>
<dbReference type="GO" id="GO:0046872">
    <property type="term" value="F:metal ion binding"/>
    <property type="evidence" value="ECO:0007669"/>
    <property type="project" value="UniProtKB-KW"/>
</dbReference>
<evidence type="ECO:0000256" key="5">
    <source>
        <dbReference type="PIRSR" id="PIRSR605493-1"/>
    </source>
</evidence>
<protein>
    <recommendedName>
        <fullName evidence="2">Putative 4-hydroxy-4-methyl-2-oxoglutarate aldolase</fullName>
    </recommendedName>
    <alternativeName>
        <fullName evidence="3">Regulator of ribonuclease activity homolog</fullName>
    </alternativeName>
    <alternativeName>
        <fullName evidence="4">RraA-like protein</fullName>
    </alternativeName>
</protein>
<name>A0A1H4GRY3_9BURK</name>
<dbReference type="PANTHER" id="PTHR33254">
    <property type="entry name" value="4-HYDROXY-4-METHYL-2-OXOGLUTARATE ALDOLASE 3-RELATED"/>
    <property type="match status" value="1"/>
</dbReference>
<evidence type="ECO:0000256" key="4">
    <source>
        <dbReference type="ARBA" id="ARBA00030169"/>
    </source>
</evidence>
<keyword evidence="5" id="KW-0460">Magnesium</keyword>
<dbReference type="AlphaFoldDB" id="A0A1H4GRY3"/>